<dbReference type="GO" id="GO:0000271">
    <property type="term" value="P:polysaccharide biosynthetic process"/>
    <property type="evidence" value="ECO:0007669"/>
    <property type="project" value="InterPro"/>
</dbReference>
<feature type="active site" description="Nucleophile" evidence="6">
    <location>
        <position position="263"/>
    </location>
</feature>
<feature type="binding site" evidence="7">
    <location>
        <position position="260"/>
    </location>
    <ligand>
        <name>substrate</name>
    </ligand>
</feature>
<feature type="binding site" evidence="8">
    <location>
        <position position="84"/>
    </location>
    <ligand>
        <name>NAD(+)</name>
        <dbReference type="ChEBI" id="CHEBI:57540"/>
    </ligand>
</feature>
<dbReference type="PIRSF" id="PIRSF000124">
    <property type="entry name" value="UDPglc_GDPman_dh"/>
    <property type="match status" value="1"/>
</dbReference>
<dbReference type="EMBL" id="CP006577">
    <property type="protein sequence ID" value="AIG97124.1"/>
    <property type="molecule type" value="Genomic_DNA"/>
</dbReference>
<dbReference type="AlphaFoldDB" id="A0A075WD89"/>
<dbReference type="InterPro" id="IPR017476">
    <property type="entry name" value="UDP-Glc/GDP-Man"/>
</dbReference>
<feature type="binding site" evidence="8">
    <location>
        <position position="121"/>
    </location>
    <ligand>
        <name>NAD(+)</name>
        <dbReference type="ChEBI" id="CHEBI:57540"/>
    </ligand>
</feature>
<dbReference type="PANTHER" id="PTHR43750:SF3">
    <property type="entry name" value="UDP-GLUCOSE 6-DEHYDROGENASE TUAD"/>
    <property type="match status" value="1"/>
</dbReference>
<name>A0A075WD89_ARCFL</name>
<reference evidence="11 12" key="1">
    <citation type="submission" date="2013-07" db="EMBL/GenBank/DDBJ databases">
        <title>Genome of Archaeoglobus fulgidus.</title>
        <authorList>
            <person name="Fiebig A."/>
            <person name="Birkeland N.-K."/>
        </authorList>
    </citation>
    <scope>NUCLEOTIDE SEQUENCE [LARGE SCALE GENOMIC DNA]</scope>
    <source>
        <strain evidence="11 12">DSM 8774</strain>
    </source>
</reference>
<dbReference type="GO" id="GO:0003979">
    <property type="term" value="F:UDP-glucose 6-dehydrogenase activity"/>
    <property type="evidence" value="ECO:0007669"/>
    <property type="project" value="UniProtKB-EC"/>
</dbReference>
<keyword evidence="5 11" id="KW-0560">Oxidoreductase</keyword>
<dbReference type="Pfam" id="PF00984">
    <property type="entry name" value="UDPG_MGDP_dh"/>
    <property type="match status" value="1"/>
</dbReference>
<feature type="binding site" evidence="8">
    <location>
        <position position="266"/>
    </location>
    <ligand>
        <name>NAD(+)</name>
        <dbReference type="ChEBI" id="CHEBI:57540"/>
    </ligand>
</feature>
<dbReference type="InterPro" id="IPR001732">
    <property type="entry name" value="UDP-Glc/GDP-Man_DH_N"/>
</dbReference>
<evidence type="ECO:0000256" key="7">
    <source>
        <dbReference type="PIRSR" id="PIRSR500134-2"/>
    </source>
</evidence>
<comment type="similarity">
    <text evidence="2 5">Belongs to the UDP-glucose/GDP-mannose dehydrogenase family.</text>
</comment>
<dbReference type="GO" id="GO:0006065">
    <property type="term" value="P:UDP-glucuronate biosynthetic process"/>
    <property type="evidence" value="ECO:0007669"/>
    <property type="project" value="UniProtKB-UniPathway"/>
</dbReference>
<evidence type="ECO:0000256" key="3">
    <source>
        <dbReference type="ARBA" id="ARBA00012954"/>
    </source>
</evidence>
<dbReference type="GO" id="GO:0051287">
    <property type="term" value="F:NAD binding"/>
    <property type="evidence" value="ECO:0007669"/>
    <property type="project" value="InterPro"/>
</dbReference>
<evidence type="ECO:0000256" key="6">
    <source>
        <dbReference type="PIRSR" id="PIRSR500134-1"/>
    </source>
</evidence>
<comment type="pathway">
    <text evidence="1">Nucleotide-sugar biosynthesis; UDP-alpha-D-glucuronate biosynthesis; UDP-alpha-D-glucuronate from UDP-alpha-D-glucose: step 1/1.</text>
</comment>
<evidence type="ECO:0000259" key="10">
    <source>
        <dbReference type="Pfam" id="PF03721"/>
    </source>
</evidence>
<feature type="binding site" evidence="7">
    <location>
        <begin position="155"/>
        <end position="158"/>
    </location>
    <ligand>
        <name>substrate</name>
    </ligand>
</feature>
<dbReference type="KEGG" id="afg:AFULGI_00002980"/>
<dbReference type="InterPro" id="IPR014026">
    <property type="entry name" value="UDP-Glc/GDP-Man_DH_dimer"/>
</dbReference>
<feature type="binding site" evidence="7">
    <location>
        <position position="207"/>
    </location>
    <ligand>
        <name>substrate</name>
    </ligand>
</feature>
<dbReference type="SUPFAM" id="SSF48179">
    <property type="entry name" value="6-phosphogluconate dehydrogenase C-terminal domain-like"/>
    <property type="match status" value="1"/>
</dbReference>
<dbReference type="PANTHER" id="PTHR43750">
    <property type="entry name" value="UDP-GLUCOSE 6-DEHYDROGENASE TUAD"/>
    <property type="match status" value="1"/>
</dbReference>
<gene>
    <name evidence="11" type="ORF">AFULGI_00002980</name>
</gene>
<dbReference type="Pfam" id="PF03721">
    <property type="entry name" value="UDPG_MGDP_dh_N"/>
    <property type="match status" value="1"/>
</dbReference>
<accession>A0A075WD89</accession>
<proteinExistence type="inferred from homology"/>
<feature type="binding site" evidence="8">
    <location>
        <position position="158"/>
    </location>
    <ligand>
        <name>NAD(+)</name>
        <dbReference type="ChEBI" id="CHEBI:57540"/>
    </ligand>
</feature>
<dbReference type="NCBIfam" id="TIGR03026">
    <property type="entry name" value="NDP-sugDHase"/>
    <property type="match status" value="1"/>
</dbReference>
<feature type="domain" description="UDP-glucose/GDP-mannose dehydrogenase N-terminal" evidence="10">
    <location>
        <begin position="1"/>
        <end position="187"/>
    </location>
</feature>
<evidence type="ECO:0000256" key="2">
    <source>
        <dbReference type="ARBA" id="ARBA00006601"/>
    </source>
</evidence>
<dbReference type="InterPro" id="IPR036291">
    <property type="entry name" value="NAD(P)-bd_dom_sf"/>
</dbReference>
<dbReference type="HOGENOM" id="CLU_023810_1_1_2"/>
<feature type="domain" description="UDP-glucose/GDP-mannose dehydrogenase dimerisation" evidence="9">
    <location>
        <begin position="201"/>
        <end position="293"/>
    </location>
</feature>
<dbReference type="InterPro" id="IPR008927">
    <property type="entry name" value="6-PGluconate_DH-like_C_sf"/>
</dbReference>
<feature type="binding site" evidence="7">
    <location>
        <begin position="252"/>
        <end position="256"/>
    </location>
    <ligand>
        <name>substrate</name>
    </ligand>
</feature>
<keyword evidence="5 8" id="KW-0520">NAD</keyword>
<dbReference type="SUPFAM" id="SSF51735">
    <property type="entry name" value="NAD(P)-binding Rossmann-fold domains"/>
    <property type="match status" value="1"/>
</dbReference>
<dbReference type="Proteomes" id="UP000028501">
    <property type="component" value="Chromosome"/>
</dbReference>
<evidence type="ECO:0000256" key="5">
    <source>
        <dbReference type="PIRNR" id="PIRNR000124"/>
    </source>
</evidence>
<protein>
    <recommendedName>
        <fullName evidence="3 5">UDP-glucose 6-dehydrogenase</fullName>
        <ecNumber evidence="3 5">1.1.1.22</ecNumber>
    </recommendedName>
</protein>
<feature type="binding site" evidence="8">
    <location>
        <position position="30"/>
    </location>
    <ligand>
        <name>NAD(+)</name>
        <dbReference type="ChEBI" id="CHEBI:57540"/>
    </ligand>
</feature>
<dbReference type="InterPro" id="IPR028357">
    <property type="entry name" value="UDPglc_DH_bac"/>
</dbReference>
<feature type="binding site" evidence="8">
    <location>
        <position position="35"/>
    </location>
    <ligand>
        <name>NAD(+)</name>
        <dbReference type="ChEBI" id="CHEBI:57540"/>
    </ligand>
</feature>
<dbReference type="EC" id="1.1.1.22" evidence="3 5"/>
<dbReference type="Gene3D" id="3.40.50.720">
    <property type="entry name" value="NAD(P)-binding Rossmann-like Domain"/>
    <property type="match status" value="2"/>
</dbReference>
<evidence type="ECO:0000256" key="1">
    <source>
        <dbReference type="ARBA" id="ARBA00004701"/>
    </source>
</evidence>
<evidence type="ECO:0000313" key="11">
    <source>
        <dbReference type="EMBL" id="AIG97124.1"/>
    </source>
</evidence>
<evidence type="ECO:0000256" key="4">
    <source>
        <dbReference type="ARBA" id="ARBA00047473"/>
    </source>
</evidence>
<dbReference type="PIRSF" id="PIRSF500134">
    <property type="entry name" value="UDPglc_DH_bac"/>
    <property type="match status" value="1"/>
</dbReference>
<evidence type="ECO:0000313" key="12">
    <source>
        <dbReference type="Proteomes" id="UP000028501"/>
    </source>
</evidence>
<dbReference type="UniPathway" id="UPA00038">
    <property type="reaction ID" value="UER00491"/>
</dbReference>
<evidence type="ECO:0000256" key="8">
    <source>
        <dbReference type="PIRSR" id="PIRSR500134-3"/>
    </source>
</evidence>
<sequence>MKVSIIGCGYVGLVTGLGFAELGNPVVFVDSNGSKIKSINDLIPPIYEPGLEELIKKNEGKFYATNDYFEALDNSEVSFICVGTPSKEDGSLDLRQVEEASSKLGKALAEKEFHVIVVKSTVLPGTTENFVKPIIEKESGKKAFDDFGLAMNPEFLREGNAVEDFFNPDRIVIGVKDERTKSVLEELYKPFDCPKLITEIKTAEMIKYASNAFLATKISFANEIGNICKKLGIDVYKVFEGVGLDHRINPSFFRAGIGFGGSCFPKDVRALIRKSEELGEDLQILKAVIEVNEKQPLKMIELLKKHIPDLRGKISVFCPFLGLK</sequence>
<comment type="catalytic activity">
    <reaction evidence="4 5">
        <text>UDP-alpha-D-glucose + 2 NAD(+) + H2O = UDP-alpha-D-glucuronate + 2 NADH + 3 H(+)</text>
        <dbReference type="Rhea" id="RHEA:23596"/>
        <dbReference type="ChEBI" id="CHEBI:15377"/>
        <dbReference type="ChEBI" id="CHEBI:15378"/>
        <dbReference type="ChEBI" id="CHEBI:57540"/>
        <dbReference type="ChEBI" id="CHEBI:57945"/>
        <dbReference type="ChEBI" id="CHEBI:58052"/>
        <dbReference type="ChEBI" id="CHEBI:58885"/>
        <dbReference type="EC" id="1.1.1.22"/>
    </reaction>
</comment>
<dbReference type="Gene3D" id="1.20.5.100">
    <property type="entry name" value="Cytochrome c1, transmembrane anchor, C-terminal"/>
    <property type="match status" value="1"/>
</dbReference>
<evidence type="ECO:0000259" key="9">
    <source>
        <dbReference type="Pfam" id="PF00984"/>
    </source>
</evidence>
<organism evidence="11 12">
    <name type="scientific">Archaeoglobus fulgidus DSM 8774</name>
    <dbReference type="NCBI Taxonomy" id="1344584"/>
    <lineage>
        <taxon>Archaea</taxon>
        <taxon>Methanobacteriati</taxon>
        <taxon>Methanobacteriota</taxon>
        <taxon>Archaeoglobi</taxon>
        <taxon>Archaeoglobales</taxon>
        <taxon>Archaeoglobaceae</taxon>
        <taxon>Archaeoglobus</taxon>
    </lineage>
</organism>